<reference evidence="2 3" key="1">
    <citation type="submission" date="2019-09" db="EMBL/GenBank/DDBJ databases">
        <authorList>
            <person name="Chandra G."/>
            <person name="Truman W A."/>
        </authorList>
    </citation>
    <scope>NUCLEOTIDE SEQUENCE [LARGE SCALE GENOMIC DNA]</scope>
    <source>
        <strain evidence="2">PS723</strain>
    </source>
</reference>
<dbReference type="EMBL" id="CABVHY010000003">
    <property type="protein sequence ID" value="VVN78188.1"/>
    <property type="molecule type" value="Genomic_DNA"/>
</dbReference>
<evidence type="ECO:0008006" key="4">
    <source>
        <dbReference type="Google" id="ProtNLM"/>
    </source>
</evidence>
<gene>
    <name evidence="2" type="ORF">PS723_00875</name>
</gene>
<proteinExistence type="predicted"/>
<feature type="transmembrane region" description="Helical" evidence="1">
    <location>
        <begin position="12"/>
        <end position="32"/>
    </location>
</feature>
<protein>
    <recommendedName>
        <fullName evidence="4">NADH:ubiquinone oxidoreductase subunit N</fullName>
    </recommendedName>
</protein>
<evidence type="ECO:0000313" key="2">
    <source>
        <dbReference type="EMBL" id="VVN78188.1"/>
    </source>
</evidence>
<evidence type="ECO:0000313" key="3">
    <source>
        <dbReference type="Proteomes" id="UP000379480"/>
    </source>
</evidence>
<feature type="transmembrane region" description="Helical" evidence="1">
    <location>
        <begin position="44"/>
        <end position="67"/>
    </location>
</feature>
<dbReference type="Proteomes" id="UP000379480">
    <property type="component" value="Unassembled WGS sequence"/>
</dbReference>
<sequence>MVMGIQIMKNPYAPGFWCAIAAVVLLSATYFYGIMLAHQIDKALLFLDSAVALIAVLAMVMFAWASLQGQKIKKKQLEQGKTLVMIWDTKVALRRVETVFDRYFWGSYWQPGRTFQEVMGELTGTPLEKSLEALKRQCLALDKQVADGRHWFNNARELCDVASAMARERYQLDFHDTRSESLGGTVISRDFEVLVYTWTARLKSFDHQLDEMEVEYS</sequence>
<organism evidence="2 3">
    <name type="scientific">Pseudomonas fluorescens</name>
    <dbReference type="NCBI Taxonomy" id="294"/>
    <lineage>
        <taxon>Bacteria</taxon>
        <taxon>Pseudomonadati</taxon>
        <taxon>Pseudomonadota</taxon>
        <taxon>Gammaproteobacteria</taxon>
        <taxon>Pseudomonadales</taxon>
        <taxon>Pseudomonadaceae</taxon>
        <taxon>Pseudomonas</taxon>
    </lineage>
</organism>
<keyword evidence="1" id="KW-0472">Membrane</keyword>
<keyword evidence="1" id="KW-0812">Transmembrane</keyword>
<name>A0A5E7AFX7_PSEFL</name>
<keyword evidence="1" id="KW-1133">Transmembrane helix</keyword>
<dbReference type="AlphaFoldDB" id="A0A5E7AFX7"/>
<accession>A0A5E7AFX7</accession>
<evidence type="ECO:0000256" key="1">
    <source>
        <dbReference type="SAM" id="Phobius"/>
    </source>
</evidence>